<accession>A0AAD8L3S6</accession>
<organism evidence="1 2">
    <name type="scientific">Tagetes erecta</name>
    <name type="common">African marigold</name>
    <dbReference type="NCBI Taxonomy" id="13708"/>
    <lineage>
        <taxon>Eukaryota</taxon>
        <taxon>Viridiplantae</taxon>
        <taxon>Streptophyta</taxon>
        <taxon>Embryophyta</taxon>
        <taxon>Tracheophyta</taxon>
        <taxon>Spermatophyta</taxon>
        <taxon>Magnoliopsida</taxon>
        <taxon>eudicotyledons</taxon>
        <taxon>Gunneridae</taxon>
        <taxon>Pentapetalae</taxon>
        <taxon>asterids</taxon>
        <taxon>campanulids</taxon>
        <taxon>Asterales</taxon>
        <taxon>Asteraceae</taxon>
        <taxon>Asteroideae</taxon>
        <taxon>Heliantheae alliance</taxon>
        <taxon>Tageteae</taxon>
        <taxon>Tagetes</taxon>
    </lineage>
</organism>
<keyword evidence="2" id="KW-1185">Reference proteome</keyword>
<evidence type="ECO:0000313" key="2">
    <source>
        <dbReference type="Proteomes" id="UP001229421"/>
    </source>
</evidence>
<dbReference type="Proteomes" id="UP001229421">
    <property type="component" value="Unassembled WGS sequence"/>
</dbReference>
<comment type="caution">
    <text evidence="1">The sequence shown here is derived from an EMBL/GenBank/DDBJ whole genome shotgun (WGS) entry which is preliminary data.</text>
</comment>
<sequence>MRFIAETKMLPNRDEILSFRSVFSRGFYPNPFSTQSMVVQKTEEIPECFPYVKADTILVVGGDAAKYVSGRLSKMGWDDKKLVVSLICSMKLDSTDSMISKLHGYHHRIKDATMVKGDFKKPVAVSKEDGLMKQDFEEEKDDNIVNPNGKEFFELYKSKFNKIVFVTPVNATTALDQAETRDYFERLFGCFAGLLMADGEIHVLYDPRCMIVDGEEGWDLDNTAVAAGLDAIGDCEFSIFKDYFKQPSNRKLQQNTCYNTLVVEKFRCRRWKLPKTTQEIDVVSLV</sequence>
<gene>
    <name evidence="1" type="ORF">QVD17_09002</name>
</gene>
<name>A0AAD8L3S6_TARER</name>
<reference evidence="1" key="1">
    <citation type="journal article" date="2023" name="bioRxiv">
        <title>Improved chromosome-level genome assembly for marigold (Tagetes erecta).</title>
        <authorList>
            <person name="Jiang F."/>
            <person name="Yuan L."/>
            <person name="Wang S."/>
            <person name="Wang H."/>
            <person name="Xu D."/>
            <person name="Wang A."/>
            <person name="Fan W."/>
        </authorList>
    </citation>
    <scope>NUCLEOTIDE SEQUENCE</scope>
    <source>
        <strain evidence="1">WSJ</strain>
        <tissue evidence="1">Leaf</tissue>
    </source>
</reference>
<dbReference type="AlphaFoldDB" id="A0AAD8L3S6"/>
<protein>
    <submittedName>
        <fullName evidence="1">Uncharacterized protein</fullName>
    </submittedName>
</protein>
<evidence type="ECO:0000313" key="1">
    <source>
        <dbReference type="EMBL" id="KAK1432111.1"/>
    </source>
</evidence>
<proteinExistence type="predicted"/>
<dbReference type="EMBL" id="JAUHHV010000002">
    <property type="protein sequence ID" value="KAK1432111.1"/>
    <property type="molecule type" value="Genomic_DNA"/>
</dbReference>